<keyword evidence="2" id="KW-1185">Reference proteome</keyword>
<name>A0A0D2VV29_CAPO3</name>
<dbReference type="AlphaFoldDB" id="A0A0D2VV29"/>
<evidence type="ECO:0000313" key="2">
    <source>
        <dbReference type="Proteomes" id="UP000008743"/>
    </source>
</evidence>
<organism evidence="1 2">
    <name type="scientific">Capsaspora owczarzaki (strain ATCC 30864)</name>
    <dbReference type="NCBI Taxonomy" id="595528"/>
    <lineage>
        <taxon>Eukaryota</taxon>
        <taxon>Filasterea</taxon>
        <taxon>Capsaspora</taxon>
    </lineage>
</organism>
<protein>
    <submittedName>
        <fullName evidence="1">Uncharacterized protein</fullName>
    </submittedName>
</protein>
<accession>A0A0D2VV29</accession>
<sequence length="119" mass="13561">MNVGSIVSPRDPGTSAQEFRTLLNQEIALTILSKNASVDAHHLETFKRVLEANAIPYETWDLSQRISNWHADFPTRCTYEQYVDIWRALTITDHRGDRQLSALDPQEHLLSMVSIGLKV</sequence>
<dbReference type="EMBL" id="KE346368">
    <property type="protein sequence ID" value="KJE95282.1"/>
    <property type="molecule type" value="Genomic_DNA"/>
</dbReference>
<dbReference type="InParanoid" id="A0A0D2VV29"/>
<gene>
    <name evidence="1" type="ORF">CAOG_009905</name>
</gene>
<proteinExistence type="predicted"/>
<reference evidence="2" key="1">
    <citation type="submission" date="2011-02" db="EMBL/GenBank/DDBJ databases">
        <title>The Genome Sequence of Capsaspora owczarzaki ATCC 30864.</title>
        <authorList>
            <person name="Russ C."/>
            <person name="Cuomo C."/>
            <person name="Burger G."/>
            <person name="Gray M.W."/>
            <person name="Holland P.W.H."/>
            <person name="King N."/>
            <person name="Lang F.B.F."/>
            <person name="Roger A.J."/>
            <person name="Ruiz-Trillo I."/>
            <person name="Young S.K."/>
            <person name="Zeng Q."/>
            <person name="Gargeya S."/>
            <person name="Alvarado L."/>
            <person name="Berlin A."/>
            <person name="Chapman S.B."/>
            <person name="Chen Z."/>
            <person name="Freedman E."/>
            <person name="Gellesch M."/>
            <person name="Goldberg J."/>
            <person name="Griggs A."/>
            <person name="Gujja S."/>
            <person name="Heilman E."/>
            <person name="Heiman D."/>
            <person name="Howarth C."/>
            <person name="Mehta T."/>
            <person name="Neiman D."/>
            <person name="Pearson M."/>
            <person name="Roberts A."/>
            <person name="Saif S."/>
            <person name="Shea T."/>
            <person name="Shenoy N."/>
            <person name="Sisk P."/>
            <person name="Stolte C."/>
            <person name="Sykes S."/>
            <person name="White J."/>
            <person name="Yandava C."/>
            <person name="Haas B."/>
            <person name="Nusbaum C."/>
            <person name="Birren B."/>
        </authorList>
    </citation>
    <scope>NUCLEOTIDE SEQUENCE</scope>
    <source>
        <strain evidence="2">ATCC 30864</strain>
    </source>
</reference>
<dbReference type="Proteomes" id="UP000008743">
    <property type="component" value="Unassembled WGS sequence"/>
</dbReference>
<evidence type="ECO:0000313" key="1">
    <source>
        <dbReference type="EMBL" id="KJE95282.1"/>
    </source>
</evidence>